<dbReference type="InterPro" id="IPR052616">
    <property type="entry name" value="SYO1-like"/>
</dbReference>
<evidence type="ECO:0000313" key="3">
    <source>
        <dbReference type="EMBL" id="GAV52531.1"/>
    </source>
</evidence>
<dbReference type="PANTHER" id="PTHR13347">
    <property type="entry name" value="HEAT REPEAT-CONTAINING PROTEIN 3"/>
    <property type="match status" value="1"/>
</dbReference>
<protein>
    <recommendedName>
        <fullName evidence="2">SYO1-like TPR repeats domain-containing protein</fullName>
    </recommendedName>
</protein>
<comment type="caution">
    <text evidence="3">The sequence shown here is derived from an EMBL/GenBank/DDBJ whole genome shotgun (WGS) entry which is preliminary data.</text>
</comment>
<dbReference type="SUPFAM" id="SSF48371">
    <property type="entry name" value="ARM repeat"/>
    <property type="match status" value="1"/>
</dbReference>
<dbReference type="GO" id="GO:0006606">
    <property type="term" value="P:protein import into nucleus"/>
    <property type="evidence" value="ECO:0007669"/>
    <property type="project" value="TreeGrafter"/>
</dbReference>
<dbReference type="InterPro" id="IPR057990">
    <property type="entry name" value="TPR_SYO1"/>
</dbReference>
<dbReference type="PANTHER" id="PTHR13347:SF1">
    <property type="entry name" value="HEAT REPEAT-CONTAINING PROTEIN 3"/>
    <property type="match status" value="1"/>
</dbReference>
<dbReference type="Proteomes" id="UP000187013">
    <property type="component" value="Unassembled WGS sequence"/>
</dbReference>
<dbReference type="Pfam" id="PF25567">
    <property type="entry name" value="TPR_SYO1"/>
    <property type="match status" value="1"/>
</dbReference>
<dbReference type="OrthoDB" id="288703at2759"/>
<evidence type="ECO:0000259" key="2">
    <source>
        <dbReference type="Pfam" id="PF25567"/>
    </source>
</evidence>
<dbReference type="InterPro" id="IPR016024">
    <property type="entry name" value="ARM-type_fold"/>
</dbReference>
<dbReference type="GO" id="GO:0042273">
    <property type="term" value="P:ribosomal large subunit biogenesis"/>
    <property type="evidence" value="ECO:0007669"/>
    <property type="project" value="TreeGrafter"/>
</dbReference>
<feature type="domain" description="SYO1-like TPR repeats" evidence="2">
    <location>
        <begin position="402"/>
        <end position="593"/>
    </location>
</feature>
<name>A0A1Q3AA73_ZYGRO</name>
<proteinExistence type="inferred from homology"/>
<dbReference type="GO" id="GO:0051082">
    <property type="term" value="F:unfolded protein binding"/>
    <property type="evidence" value="ECO:0007669"/>
    <property type="project" value="TreeGrafter"/>
</dbReference>
<gene>
    <name evidence="3" type="ORF">ZYGR_0AG05220</name>
</gene>
<accession>A0A1Q3AA73</accession>
<evidence type="ECO:0000313" key="4">
    <source>
        <dbReference type="Proteomes" id="UP000187013"/>
    </source>
</evidence>
<reference evidence="3 4" key="1">
    <citation type="submission" date="2016-08" db="EMBL/GenBank/DDBJ databases">
        <title>Draft genome sequence of allopolyploid Zygosaccharomyces rouxii.</title>
        <authorList>
            <person name="Watanabe J."/>
            <person name="Uehara K."/>
            <person name="Mogi Y."/>
            <person name="Tsukioka Y."/>
        </authorList>
    </citation>
    <scope>NUCLEOTIDE SEQUENCE [LARGE SCALE GENOMIC DNA]</scope>
    <source>
        <strain evidence="3 4">NBRC 110957</strain>
    </source>
</reference>
<comment type="similarity">
    <text evidence="1">Belongs to the nuclear import and ribosome assembly adapter family.</text>
</comment>
<dbReference type="InterPro" id="IPR011989">
    <property type="entry name" value="ARM-like"/>
</dbReference>
<sequence length="595" mass="67479">MGKSKKRSRASAARLNPLAGRTTANKGLVKKLDPLLSQLTNGTPNEKAMALASISVICEDPVARSELLRQKLVHVVLSQLINDDNTDIVVEAFGLLRNLSLEEGYDVSTNLWRSGIWSGIVKGFEQLKQSLPKCDDAPLESRRSLFDYADNLLSLVVALANGSDAILVQVLNEDKLQTIFQVIHAFLQYGIDKLPLALLNTVLDLLYDFSSESFEFIEHVLQDQELAAFVQNLDQSSRGNELTKVLVQGINLQFADMDMSYEKADSIIHNVCSSVQHINWQELQINTEPLNEQEMVNQEPSHVAQKIKDYTSKRSESLMKLQSIEIAVDLLTASTEMVASLYEETQRKLPESLLKTLTEFIPPVLANLQPHLTSRILISWNNLLWLYITLGVNFFQLSDELSSNLWQFINSLPQDDQIDIQLGKWSVVWVLLKTISLQQDANQWLNGFQLHNNAQFVQNVISTYSKWLENNNVELCEKLLGVLGTLASFQGQVEINRLIGQFILEQLVLDRTPPLLLVDLTSSLFEIYADASFDYDEPVYVKYGFQEIIKSKVVPKLRQAFKLVDRNKDAVLKDRCTESFNILDSFIHYKQSERQ</sequence>
<dbReference type="EMBL" id="BDGX01000033">
    <property type="protein sequence ID" value="GAV52531.1"/>
    <property type="molecule type" value="Genomic_DNA"/>
</dbReference>
<organism evidence="3 4">
    <name type="scientific">Zygosaccharomyces rouxii</name>
    <dbReference type="NCBI Taxonomy" id="4956"/>
    <lineage>
        <taxon>Eukaryota</taxon>
        <taxon>Fungi</taxon>
        <taxon>Dikarya</taxon>
        <taxon>Ascomycota</taxon>
        <taxon>Saccharomycotina</taxon>
        <taxon>Saccharomycetes</taxon>
        <taxon>Saccharomycetales</taxon>
        <taxon>Saccharomycetaceae</taxon>
        <taxon>Zygosaccharomyces</taxon>
    </lineage>
</organism>
<dbReference type="Gene3D" id="1.25.10.10">
    <property type="entry name" value="Leucine-rich Repeat Variant"/>
    <property type="match status" value="1"/>
</dbReference>
<dbReference type="AlphaFoldDB" id="A0A1Q3AA73"/>
<evidence type="ECO:0000256" key="1">
    <source>
        <dbReference type="ARBA" id="ARBA00049983"/>
    </source>
</evidence>
<dbReference type="CDD" id="cd13394">
    <property type="entry name" value="Syo1_like"/>
    <property type="match status" value="1"/>
</dbReference>